<evidence type="ECO:0000256" key="1">
    <source>
        <dbReference type="SAM" id="MobiDB-lite"/>
    </source>
</evidence>
<keyword evidence="4" id="KW-1185">Reference proteome</keyword>
<dbReference type="EMBL" id="FXTY01000003">
    <property type="protein sequence ID" value="SMP19453.1"/>
    <property type="molecule type" value="Genomic_DNA"/>
</dbReference>
<evidence type="ECO:0000256" key="2">
    <source>
        <dbReference type="SAM" id="Phobius"/>
    </source>
</evidence>
<feature type="transmembrane region" description="Helical" evidence="2">
    <location>
        <begin position="96"/>
        <end position="115"/>
    </location>
</feature>
<evidence type="ECO:0000313" key="4">
    <source>
        <dbReference type="Proteomes" id="UP001157961"/>
    </source>
</evidence>
<protein>
    <submittedName>
        <fullName evidence="3">5-bromo-4-chloroindolyl phosphate hydrolysis protein</fullName>
    </submittedName>
</protein>
<feature type="transmembrane region" description="Helical" evidence="2">
    <location>
        <begin position="34"/>
        <end position="51"/>
    </location>
</feature>
<keyword evidence="2" id="KW-0812">Transmembrane</keyword>
<name>A0ABY1NVM3_9RHOB</name>
<organism evidence="3 4">
    <name type="scientific">Shimia sagamensis</name>
    <dbReference type="NCBI Taxonomy" id="1566352"/>
    <lineage>
        <taxon>Bacteria</taxon>
        <taxon>Pseudomonadati</taxon>
        <taxon>Pseudomonadota</taxon>
        <taxon>Alphaproteobacteria</taxon>
        <taxon>Rhodobacterales</taxon>
        <taxon>Roseobacteraceae</taxon>
    </lineage>
</organism>
<sequence length="293" mass="32205">MAQKFGGKYSPGGGQSSSASDDGFRNAKRSRAGGRINLLFIAPLPLIWKAFTSEPIVMAQYLAALGTLLLAAWMTREGMFAQEAFDARKVARRPALPRKLLGSVLTGLGLAIAGLASHGLIGAGIFAAVGGLLHSFAFGLDPMSDKGMEGTNRHQTDRVARAVEEAEEHLRAMSDAVTRAGDRDVERRVQSFQTTARDLFRTVEEDPRDLTAARRYLSVYLLGAKDATVKFADIYSRTQDSQARADYLTLLDDLEENFAARTQKLLLEDRGDLTIEIDVLRERLEREGLRRDS</sequence>
<dbReference type="Pfam" id="PF10112">
    <property type="entry name" value="Halogen_Hydrol"/>
    <property type="match status" value="1"/>
</dbReference>
<accession>A0ABY1NVM3</accession>
<comment type="caution">
    <text evidence="3">The sequence shown here is derived from an EMBL/GenBank/DDBJ whole genome shotgun (WGS) entry which is preliminary data.</text>
</comment>
<feature type="region of interest" description="Disordered" evidence="1">
    <location>
        <begin position="1"/>
        <end position="25"/>
    </location>
</feature>
<dbReference type="Proteomes" id="UP001157961">
    <property type="component" value="Unassembled WGS sequence"/>
</dbReference>
<dbReference type="RefSeq" id="WP_283425847.1">
    <property type="nucleotide sequence ID" value="NZ_FXTY01000003.1"/>
</dbReference>
<keyword evidence="2" id="KW-0472">Membrane</keyword>
<feature type="transmembrane region" description="Helical" evidence="2">
    <location>
        <begin position="57"/>
        <end position="75"/>
    </location>
</feature>
<evidence type="ECO:0000313" key="3">
    <source>
        <dbReference type="EMBL" id="SMP19453.1"/>
    </source>
</evidence>
<dbReference type="InterPro" id="IPR018770">
    <property type="entry name" value="ChloroindolylP_hydrolase"/>
</dbReference>
<reference evidence="3 4" key="1">
    <citation type="submission" date="2017-05" db="EMBL/GenBank/DDBJ databases">
        <authorList>
            <person name="Varghese N."/>
            <person name="Submissions S."/>
        </authorList>
    </citation>
    <scope>NUCLEOTIDE SEQUENCE [LARGE SCALE GENOMIC DNA]</scope>
    <source>
        <strain evidence="3 4">DSM 29734</strain>
    </source>
</reference>
<keyword evidence="2" id="KW-1133">Transmembrane helix</keyword>
<gene>
    <name evidence="3" type="ORF">SAMN06265373_103419</name>
</gene>
<proteinExistence type="predicted"/>